<evidence type="ECO:0000313" key="7">
    <source>
        <dbReference type="Proteomes" id="UP001629113"/>
    </source>
</evidence>
<dbReference type="Pfam" id="PF00628">
    <property type="entry name" value="PHD"/>
    <property type="match status" value="1"/>
</dbReference>
<reference evidence="6 7" key="1">
    <citation type="submission" date="2024-06" db="EMBL/GenBank/DDBJ databases">
        <title>Complete genome of Phlyctema vagabunda strain 19-DSS-EL-015.</title>
        <authorList>
            <person name="Fiorenzani C."/>
        </authorList>
    </citation>
    <scope>NUCLEOTIDE SEQUENCE [LARGE SCALE GENOMIC DNA]</scope>
    <source>
        <strain evidence="6 7">19-DSS-EL-015</strain>
    </source>
</reference>
<evidence type="ECO:0000256" key="1">
    <source>
        <dbReference type="ARBA" id="ARBA00022723"/>
    </source>
</evidence>
<comment type="caution">
    <text evidence="6">The sequence shown here is derived from an EMBL/GenBank/DDBJ whole genome shotgun (WGS) entry which is preliminary data.</text>
</comment>
<gene>
    <name evidence="6" type="ORF">PVAG01_06472</name>
</gene>
<feature type="compositionally biased region" description="Polar residues" evidence="4">
    <location>
        <begin position="19"/>
        <end position="30"/>
    </location>
</feature>
<feature type="compositionally biased region" description="Acidic residues" evidence="4">
    <location>
        <begin position="159"/>
        <end position="168"/>
    </location>
</feature>
<feature type="compositionally biased region" description="Basic and acidic residues" evidence="4">
    <location>
        <begin position="147"/>
        <end position="158"/>
    </location>
</feature>
<dbReference type="SMART" id="SM00249">
    <property type="entry name" value="PHD"/>
    <property type="match status" value="1"/>
</dbReference>
<evidence type="ECO:0000256" key="4">
    <source>
        <dbReference type="SAM" id="MobiDB-lite"/>
    </source>
</evidence>
<evidence type="ECO:0000256" key="3">
    <source>
        <dbReference type="ARBA" id="ARBA00022833"/>
    </source>
</evidence>
<accession>A0ABR4PH33</accession>
<proteinExistence type="predicted"/>
<feature type="domain" description="Zinc finger PHD-type" evidence="5">
    <location>
        <begin position="340"/>
        <end position="390"/>
    </location>
</feature>
<organism evidence="6 7">
    <name type="scientific">Phlyctema vagabunda</name>
    <dbReference type="NCBI Taxonomy" id="108571"/>
    <lineage>
        <taxon>Eukaryota</taxon>
        <taxon>Fungi</taxon>
        <taxon>Dikarya</taxon>
        <taxon>Ascomycota</taxon>
        <taxon>Pezizomycotina</taxon>
        <taxon>Leotiomycetes</taxon>
        <taxon>Helotiales</taxon>
        <taxon>Dermateaceae</taxon>
        <taxon>Phlyctema</taxon>
    </lineage>
</organism>
<feature type="compositionally biased region" description="Basic and acidic residues" evidence="4">
    <location>
        <begin position="1"/>
        <end position="11"/>
    </location>
</feature>
<keyword evidence="3" id="KW-0862">Zinc</keyword>
<dbReference type="InterPro" id="IPR019787">
    <property type="entry name" value="Znf_PHD-finger"/>
</dbReference>
<evidence type="ECO:0000259" key="5">
    <source>
        <dbReference type="SMART" id="SM00249"/>
    </source>
</evidence>
<feature type="compositionally biased region" description="Polar residues" evidence="4">
    <location>
        <begin position="118"/>
        <end position="128"/>
    </location>
</feature>
<evidence type="ECO:0000256" key="2">
    <source>
        <dbReference type="ARBA" id="ARBA00022771"/>
    </source>
</evidence>
<dbReference type="InterPro" id="IPR019786">
    <property type="entry name" value="Zinc_finger_PHD-type_CS"/>
</dbReference>
<dbReference type="PROSITE" id="PS01359">
    <property type="entry name" value="ZF_PHD_1"/>
    <property type="match status" value="1"/>
</dbReference>
<dbReference type="Gene3D" id="3.30.40.10">
    <property type="entry name" value="Zinc/RING finger domain, C3HC4 (zinc finger)"/>
    <property type="match status" value="1"/>
</dbReference>
<feature type="compositionally biased region" description="Low complexity" evidence="4">
    <location>
        <begin position="75"/>
        <end position="93"/>
    </location>
</feature>
<dbReference type="InterPro" id="IPR013083">
    <property type="entry name" value="Znf_RING/FYVE/PHD"/>
</dbReference>
<dbReference type="EMBL" id="JBFCZG010000005">
    <property type="protein sequence ID" value="KAL3422316.1"/>
    <property type="molecule type" value="Genomic_DNA"/>
</dbReference>
<evidence type="ECO:0000313" key="6">
    <source>
        <dbReference type="EMBL" id="KAL3422316.1"/>
    </source>
</evidence>
<sequence length="794" mass="88133">MSQNRTIKDFFAKAPSRAASKSNSATTSDRAGSATEDARRPRRTSRTMASEKSTRKLRDNTQRSRLTSPEPPATSSKHYSSSSTLSSLPSSSLFVQDDRDIVPATAVKPPSSDRSRTPDTPVSSTSSHTEPETLPETTAKVVLVSKPIKEEVTEIKGSDDEDDEDGSDSDSLPDFSLPFVRAAPTKPKDPTARPVSPPRGNRNKKLARSQHSPLTVQPKYLFSLAELAKESKKDDAAEASSRRLQQLLEASRDTPKNYDGDVSMAESDDDVAQTLKNGEVLDLLVGEMDEEEVDRRREVLKRTQAIVTENRWYFFETKRRNSTTSNGDGEKGVDDDWIFDCVCGDRGKIDDGTHSIACDTCNRWQHSKCVGVTRAAAGRAHFKFVCKACLGETAAGGRANSEPGSDFPVSHVSGPWNESLLDPATRKETFVSGFAENMVSLGRGLPDEILLWLLDELCYESDELLREAYSEILQNCPRQIFQLVKAEKVQGLFQQLGGTEISTSLSEKLKPVKEIIDPYPNQNWGNLISLLRFFSRAADNLSPETVQYLIEMLLRMSADTMVMGNVDLLCVVQRTISNLCDTLEEERWQKSCPEICSSTYASIEQAILRFQATKSIPSTSARTRDLKRRLAAACFFDDVALCQSPTQLSNDINRYTNHLNQAPAFRAISKDTDFHDISARIALLDIAVDDGQYTGLDLSTRAAVALHNDDIEGLGRRIKAIWQAVPQDISASLDRKLEAKIAMEVVTYRILYSLPVNKPKKEVFRLKGGENLQKEKKGMALFLERRRLPGAVSI</sequence>
<keyword evidence="2" id="KW-0863">Zinc-finger</keyword>
<protein>
    <recommendedName>
        <fullName evidence="5">Zinc finger PHD-type domain-containing protein</fullName>
    </recommendedName>
</protein>
<name>A0ABR4PH33_9HELO</name>
<dbReference type="SUPFAM" id="SSF57903">
    <property type="entry name" value="FYVE/PHD zinc finger"/>
    <property type="match status" value="1"/>
</dbReference>
<dbReference type="Proteomes" id="UP001629113">
    <property type="component" value="Unassembled WGS sequence"/>
</dbReference>
<dbReference type="InterPro" id="IPR011011">
    <property type="entry name" value="Znf_FYVE_PHD"/>
</dbReference>
<feature type="compositionally biased region" description="Basic and acidic residues" evidence="4">
    <location>
        <begin position="52"/>
        <end position="62"/>
    </location>
</feature>
<keyword evidence="1" id="KW-0479">Metal-binding</keyword>
<feature type="region of interest" description="Disordered" evidence="4">
    <location>
        <begin position="1"/>
        <end position="213"/>
    </location>
</feature>
<feature type="compositionally biased region" description="Low complexity" evidence="4">
    <location>
        <begin position="169"/>
        <end position="179"/>
    </location>
</feature>
<keyword evidence="7" id="KW-1185">Reference proteome</keyword>
<dbReference type="InterPro" id="IPR001965">
    <property type="entry name" value="Znf_PHD"/>
</dbReference>